<dbReference type="InterPro" id="IPR029016">
    <property type="entry name" value="GAF-like_dom_sf"/>
</dbReference>
<keyword evidence="8" id="KW-1185">Reference proteome</keyword>
<dbReference type="InterPro" id="IPR007050">
    <property type="entry name" value="HTH_bacterioopsin"/>
</dbReference>
<feature type="modified residue" description="4-aspartylphosphate" evidence="5">
    <location>
        <position position="68"/>
    </location>
</feature>
<organism evidence="7 8">
    <name type="scientific">Natrialba swarupiae</name>
    <dbReference type="NCBI Taxonomy" id="2448032"/>
    <lineage>
        <taxon>Archaea</taxon>
        <taxon>Methanobacteriati</taxon>
        <taxon>Methanobacteriota</taxon>
        <taxon>Stenosarchaea group</taxon>
        <taxon>Halobacteria</taxon>
        <taxon>Halobacteriales</taxon>
        <taxon>Natrialbaceae</taxon>
        <taxon>Natrialba</taxon>
    </lineage>
</organism>
<dbReference type="InterPro" id="IPR031803">
    <property type="entry name" value="BAT_GAF/HTH-assoc"/>
</dbReference>
<protein>
    <submittedName>
        <fullName evidence="7">Response regulator</fullName>
    </submittedName>
</protein>
<evidence type="ECO:0000256" key="3">
    <source>
        <dbReference type="ARBA" id="ARBA00023015"/>
    </source>
</evidence>
<dbReference type="Pfam" id="PF00072">
    <property type="entry name" value="Response_reg"/>
    <property type="match status" value="1"/>
</dbReference>
<dbReference type="InterPro" id="IPR036388">
    <property type="entry name" value="WH-like_DNA-bd_sf"/>
</dbReference>
<dbReference type="SMART" id="SM00448">
    <property type="entry name" value="REC"/>
    <property type="match status" value="1"/>
</dbReference>
<dbReference type="CDD" id="cd00156">
    <property type="entry name" value="REC"/>
    <property type="match status" value="1"/>
</dbReference>
<evidence type="ECO:0000256" key="4">
    <source>
        <dbReference type="ARBA" id="ARBA00023163"/>
    </source>
</evidence>
<reference evidence="7 8" key="1">
    <citation type="submission" date="2019-08" db="EMBL/GenBank/DDBJ databases">
        <title>Archaea genome.</title>
        <authorList>
            <person name="Kajale S."/>
            <person name="Shouche Y."/>
            <person name="Deshpande N."/>
            <person name="Sharma A."/>
        </authorList>
    </citation>
    <scope>NUCLEOTIDE SEQUENCE [LARGE SCALE GENOMIC DNA]</scope>
    <source>
        <strain evidence="7 8">ESP3B_9</strain>
    </source>
</reference>
<dbReference type="GO" id="GO:0000160">
    <property type="term" value="P:phosphorelay signal transduction system"/>
    <property type="evidence" value="ECO:0007669"/>
    <property type="project" value="InterPro"/>
</dbReference>
<evidence type="ECO:0000313" key="7">
    <source>
        <dbReference type="EMBL" id="TYT61751.1"/>
    </source>
</evidence>
<evidence type="ECO:0000256" key="1">
    <source>
        <dbReference type="ARBA" id="ARBA00022679"/>
    </source>
</evidence>
<dbReference type="Gene3D" id="3.30.450.40">
    <property type="match status" value="1"/>
</dbReference>
<dbReference type="GO" id="GO:0016301">
    <property type="term" value="F:kinase activity"/>
    <property type="evidence" value="ECO:0007669"/>
    <property type="project" value="UniProtKB-KW"/>
</dbReference>
<name>A0A5D5ARR8_9EURY</name>
<feature type="domain" description="Response regulatory" evidence="6">
    <location>
        <begin position="17"/>
        <end position="133"/>
    </location>
</feature>
<dbReference type="InterPro" id="IPR003018">
    <property type="entry name" value="GAF"/>
</dbReference>
<keyword evidence="1" id="KW-0808">Transferase</keyword>
<dbReference type="Pfam" id="PF04967">
    <property type="entry name" value="HTH_10"/>
    <property type="match status" value="1"/>
</dbReference>
<dbReference type="AlphaFoldDB" id="A0A5D5ARR8"/>
<dbReference type="RefSeq" id="WP_149081738.1">
    <property type="nucleotide sequence ID" value="NZ_VTAW01000014.1"/>
</dbReference>
<keyword evidence="3" id="KW-0805">Transcription regulation</keyword>
<dbReference type="PROSITE" id="PS50110">
    <property type="entry name" value="RESPONSE_REGULATORY"/>
    <property type="match status" value="1"/>
</dbReference>
<dbReference type="Gene3D" id="3.40.50.2300">
    <property type="match status" value="1"/>
</dbReference>
<evidence type="ECO:0000256" key="5">
    <source>
        <dbReference type="PROSITE-ProRule" id="PRU00169"/>
    </source>
</evidence>
<dbReference type="Proteomes" id="UP000324104">
    <property type="component" value="Unassembled WGS sequence"/>
</dbReference>
<keyword evidence="2" id="KW-0418">Kinase</keyword>
<dbReference type="Gene3D" id="1.10.10.10">
    <property type="entry name" value="Winged helix-like DNA-binding domain superfamily/Winged helix DNA-binding domain"/>
    <property type="match status" value="1"/>
</dbReference>
<dbReference type="Pfam" id="PF15915">
    <property type="entry name" value="BAT"/>
    <property type="match status" value="1"/>
</dbReference>
<gene>
    <name evidence="7" type="ORF">FYC77_12050</name>
</gene>
<dbReference type="PANTHER" id="PTHR34236:SF1">
    <property type="entry name" value="DIMETHYL SULFOXIDE REDUCTASE TRANSCRIPTIONAL ACTIVATOR"/>
    <property type="match status" value="1"/>
</dbReference>
<proteinExistence type="predicted"/>
<evidence type="ECO:0000313" key="8">
    <source>
        <dbReference type="Proteomes" id="UP000324104"/>
    </source>
</evidence>
<sequence length="538" mass="58107">MSDASSDSLPSFETPVDVLLVDDDEAWARSTARLLEHDVEAARVETATSLAGGQDRYAVTDPDCVVCDYQLGDGTGFSLLETVREADPDCPFILVTGRGDEHVASKATRKGVTEYVVKHDGGADLLATRVANVVDSARTQRALERERDAKNALLELLTTTSDETTLCQEFCSLLVEAHDYACAWVGTEREDGEIVIQASAGLDGFLETILHGGDSAPDPTDPAVTALDADEPVVRSPAPSADDESGLHAVATDYGFETAAGVPIRYDGVRFGVLGVYISDGPTFDDQRCRLLAEFGETLGYAFHTAEFKRSLLSEQPVRMGVELTDGSAPLLALWRALPSESRLLVRSVVRRRDDDLLCLTAVEGTTESDLVDAVREIDGITVADGGTSVQSRGRGDQLHCALFLTGETPFSKVLDADGTVLEAAAGGNTMELHVQLPNHESVSALETALESTGADATITSLRQDPRLDASERIDHVLEPLTDKQEDAIRHAYYQGFFEHPRDTTATELAEQFGVTRQTITHHLRAAERKLLHGLLED</sequence>
<dbReference type="InterPro" id="IPR001789">
    <property type="entry name" value="Sig_transdc_resp-reg_receiver"/>
</dbReference>
<dbReference type="InterPro" id="IPR013324">
    <property type="entry name" value="RNA_pol_sigma_r3/r4-like"/>
</dbReference>
<dbReference type="Pfam" id="PF13185">
    <property type="entry name" value="GAF_2"/>
    <property type="match status" value="1"/>
</dbReference>
<evidence type="ECO:0000256" key="2">
    <source>
        <dbReference type="ARBA" id="ARBA00022777"/>
    </source>
</evidence>
<keyword evidence="5" id="KW-0597">Phosphoprotein</keyword>
<comment type="caution">
    <text evidence="7">The sequence shown here is derived from an EMBL/GenBank/DDBJ whole genome shotgun (WGS) entry which is preliminary data.</text>
</comment>
<keyword evidence="4" id="KW-0804">Transcription</keyword>
<accession>A0A5D5ARR8</accession>
<dbReference type="SUPFAM" id="SSF52172">
    <property type="entry name" value="CheY-like"/>
    <property type="match status" value="1"/>
</dbReference>
<evidence type="ECO:0000259" key="6">
    <source>
        <dbReference type="PROSITE" id="PS50110"/>
    </source>
</evidence>
<dbReference type="PANTHER" id="PTHR34236">
    <property type="entry name" value="DIMETHYL SULFOXIDE REDUCTASE TRANSCRIPTIONAL ACTIVATOR"/>
    <property type="match status" value="1"/>
</dbReference>
<dbReference type="SUPFAM" id="SSF88659">
    <property type="entry name" value="Sigma3 and sigma4 domains of RNA polymerase sigma factors"/>
    <property type="match status" value="1"/>
</dbReference>
<dbReference type="SUPFAM" id="SSF55781">
    <property type="entry name" value="GAF domain-like"/>
    <property type="match status" value="1"/>
</dbReference>
<dbReference type="InterPro" id="IPR011006">
    <property type="entry name" value="CheY-like_superfamily"/>
</dbReference>
<dbReference type="EMBL" id="VTAW01000014">
    <property type="protein sequence ID" value="TYT61751.1"/>
    <property type="molecule type" value="Genomic_DNA"/>
</dbReference>